<evidence type="ECO:0000313" key="3">
    <source>
        <dbReference type="EMBL" id="OGL47156.1"/>
    </source>
</evidence>
<dbReference type="AlphaFoldDB" id="A0A1F7S007"/>
<name>A0A1F7S007_9BACT</name>
<dbReference type="InterPro" id="IPR036105">
    <property type="entry name" value="DiNase_FeMo-co_biosyn_sf"/>
</dbReference>
<feature type="region of interest" description="Disordered" evidence="1">
    <location>
        <begin position="116"/>
        <end position="135"/>
    </location>
</feature>
<dbReference type="Proteomes" id="UP000179266">
    <property type="component" value="Unassembled WGS sequence"/>
</dbReference>
<accession>A0A1F7S007</accession>
<dbReference type="EMBL" id="MGDD01000095">
    <property type="protein sequence ID" value="OGL47156.1"/>
    <property type="molecule type" value="Genomic_DNA"/>
</dbReference>
<evidence type="ECO:0000259" key="2">
    <source>
        <dbReference type="Pfam" id="PF02579"/>
    </source>
</evidence>
<sequence>MRIAVPVFDSRISPVLDFSTHLEIFEIENDRITENQNIEFHGHTMLERINFLKDAGVEALICAGLCQEMQYFLKMSGIKVYAGIIGRKDDVLKAFVKNELDHPRFKMPGCCRMRHSRRSRKSGYQQKERITRRGN</sequence>
<organism evidence="3 4">
    <name type="scientific">Candidatus Schekmanbacteria bacterium RBG_13_48_7</name>
    <dbReference type="NCBI Taxonomy" id="1817878"/>
    <lineage>
        <taxon>Bacteria</taxon>
        <taxon>Candidatus Schekmaniibacteriota</taxon>
    </lineage>
</organism>
<evidence type="ECO:0000256" key="1">
    <source>
        <dbReference type="SAM" id="MobiDB-lite"/>
    </source>
</evidence>
<proteinExistence type="predicted"/>
<dbReference type="SUPFAM" id="SSF53146">
    <property type="entry name" value="Nitrogenase accessory factor-like"/>
    <property type="match status" value="1"/>
</dbReference>
<protein>
    <recommendedName>
        <fullName evidence="2">Dinitrogenase iron-molybdenum cofactor biosynthesis domain-containing protein</fullName>
    </recommendedName>
</protein>
<comment type="caution">
    <text evidence="3">The sequence shown here is derived from an EMBL/GenBank/DDBJ whole genome shotgun (WGS) entry which is preliminary data.</text>
</comment>
<reference evidence="3 4" key="1">
    <citation type="journal article" date="2016" name="Nat. Commun.">
        <title>Thousands of microbial genomes shed light on interconnected biogeochemical processes in an aquifer system.</title>
        <authorList>
            <person name="Anantharaman K."/>
            <person name="Brown C.T."/>
            <person name="Hug L.A."/>
            <person name="Sharon I."/>
            <person name="Castelle C.J."/>
            <person name="Probst A.J."/>
            <person name="Thomas B.C."/>
            <person name="Singh A."/>
            <person name="Wilkins M.J."/>
            <person name="Karaoz U."/>
            <person name="Brodie E.L."/>
            <person name="Williams K.H."/>
            <person name="Hubbard S.S."/>
            <person name="Banfield J.F."/>
        </authorList>
    </citation>
    <scope>NUCLEOTIDE SEQUENCE [LARGE SCALE GENOMIC DNA]</scope>
</reference>
<dbReference type="PANTHER" id="PTHR42983">
    <property type="entry name" value="DINITROGENASE IRON-MOLYBDENUM COFACTOR PROTEIN-RELATED"/>
    <property type="match status" value="1"/>
</dbReference>
<dbReference type="Pfam" id="PF02579">
    <property type="entry name" value="Nitro_FeMo-Co"/>
    <property type="match status" value="1"/>
</dbReference>
<dbReference type="PANTHER" id="PTHR42983:SF1">
    <property type="entry name" value="IRON-MOLYBDENUM PROTEIN"/>
    <property type="match status" value="1"/>
</dbReference>
<dbReference type="InterPro" id="IPR003731">
    <property type="entry name" value="Di-Nase_FeMo-co_biosynth"/>
</dbReference>
<dbReference type="Gene3D" id="3.30.420.130">
    <property type="entry name" value="Dinitrogenase iron-molybdenum cofactor biosynthesis domain"/>
    <property type="match status" value="1"/>
</dbReference>
<gene>
    <name evidence="3" type="ORF">A2161_14170</name>
</gene>
<feature type="domain" description="Dinitrogenase iron-molybdenum cofactor biosynthesis" evidence="2">
    <location>
        <begin position="10"/>
        <end position="96"/>
    </location>
</feature>
<evidence type="ECO:0000313" key="4">
    <source>
        <dbReference type="Proteomes" id="UP000179266"/>
    </source>
</evidence>
<feature type="compositionally biased region" description="Basic and acidic residues" evidence="1">
    <location>
        <begin position="126"/>
        <end position="135"/>
    </location>
</feature>